<comment type="caution">
    <text evidence="1">The sequence shown here is derived from an EMBL/GenBank/DDBJ whole genome shotgun (WGS) entry which is preliminary data.</text>
</comment>
<name>A0AA38TIT6_9ASTR</name>
<evidence type="ECO:0000313" key="1">
    <source>
        <dbReference type="EMBL" id="KAJ9557763.1"/>
    </source>
</evidence>
<evidence type="ECO:0000313" key="2">
    <source>
        <dbReference type="Proteomes" id="UP001172457"/>
    </source>
</evidence>
<reference evidence="1" key="1">
    <citation type="submission" date="2023-03" db="EMBL/GenBank/DDBJ databases">
        <title>Chromosome-scale reference genome and RAD-based genetic map of yellow starthistle (Centaurea solstitialis) reveal putative structural variation and QTLs associated with invader traits.</title>
        <authorList>
            <person name="Reatini B."/>
            <person name="Cang F.A."/>
            <person name="Jiang Q."/>
            <person name="Mckibben M.T.W."/>
            <person name="Barker M.S."/>
            <person name="Rieseberg L.H."/>
            <person name="Dlugosch K.M."/>
        </authorList>
    </citation>
    <scope>NUCLEOTIDE SEQUENCE</scope>
    <source>
        <strain evidence="1">CAN-66</strain>
        <tissue evidence="1">Leaf</tissue>
    </source>
</reference>
<keyword evidence="2" id="KW-1185">Reference proteome</keyword>
<dbReference type="EMBL" id="JARYMX010000003">
    <property type="protein sequence ID" value="KAJ9557763.1"/>
    <property type="molecule type" value="Genomic_DNA"/>
</dbReference>
<proteinExistence type="predicted"/>
<organism evidence="1 2">
    <name type="scientific">Centaurea solstitialis</name>
    <name type="common">yellow star-thistle</name>
    <dbReference type="NCBI Taxonomy" id="347529"/>
    <lineage>
        <taxon>Eukaryota</taxon>
        <taxon>Viridiplantae</taxon>
        <taxon>Streptophyta</taxon>
        <taxon>Embryophyta</taxon>
        <taxon>Tracheophyta</taxon>
        <taxon>Spermatophyta</taxon>
        <taxon>Magnoliopsida</taxon>
        <taxon>eudicotyledons</taxon>
        <taxon>Gunneridae</taxon>
        <taxon>Pentapetalae</taxon>
        <taxon>asterids</taxon>
        <taxon>campanulids</taxon>
        <taxon>Asterales</taxon>
        <taxon>Asteraceae</taxon>
        <taxon>Carduoideae</taxon>
        <taxon>Cardueae</taxon>
        <taxon>Centaureinae</taxon>
        <taxon>Centaurea</taxon>
    </lineage>
</organism>
<dbReference type="AlphaFoldDB" id="A0AA38TIT6"/>
<gene>
    <name evidence="1" type="ORF">OSB04_012377</name>
</gene>
<sequence length="112" mass="13344">MKDCKSFELMGLSHFWRKSLHFCGKYDTEMVSMEEDYVEPKRIWRPWNGKVRKKARKREKCTKSTQETLGVREIPNLAPPDSTELKIRVELSVWRRQTSSLAIARWPLDVFL</sequence>
<dbReference type="Proteomes" id="UP001172457">
    <property type="component" value="Chromosome 3"/>
</dbReference>
<accession>A0AA38TIT6</accession>
<protein>
    <submittedName>
        <fullName evidence="1">Uncharacterized protein</fullName>
    </submittedName>
</protein>